<dbReference type="SUPFAM" id="SSF54427">
    <property type="entry name" value="NTF2-like"/>
    <property type="match status" value="1"/>
</dbReference>
<dbReference type="GO" id="GO:0006352">
    <property type="term" value="P:DNA-templated transcription initiation"/>
    <property type="evidence" value="ECO:0007669"/>
    <property type="project" value="InterPro"/>
</dbReference>
<proteinExistence type="inferred from homology"/>
<dbReference type="PANTHER" id="PTHR30173:SF43">
    <property type="entry name" value="ECF RNA POLYMERASE SIGMA FACTOR SIGI-RELATED"/>
    <property type="match status" value="1"/>
</dbReference>
<keyword evidence="3" id="KW-0805">Transcription regulation</keyword>
<dbReference type="Proteomes" id="UP000265768">
    <property type="component" value="Unassembled WGS sequence"/>
</dbReference>
<dbReference type="NCBIfam" id="TIGR02937">
    <property type="entry name" value="sigma70-ECF"/>
    <property type="match status" value="1"/>
</dbReference>
<keyword evidence="4" id="KW-0731">Sigma factor</keyword>
<name>A0A3A4B4F7_9ACTN</name>
<dbReference type="NCBIfam" id="TIGR02957">
    <property type="entry name" value="SigX4"/>
    <property type="match status" value="1"/>
</dbReference>
<dbReference type="SUPFAM" id="SSF88659">
    <property type="entry name" value="Sigma3 and sigma4 domains of RNA polymerase sigma factors"/>
    <property type="match status" value="1"/>
</dbReference>
<comment type="subunit">
    <text evidence="2">Interacts transiently with the RNA polymerase catalytic core formed by RpoA, RpoB, RpoC and RpoZ (2 alpha, 1 beta, 1 beta' and 1 omega subunit) to form the RNA polymerase holoenzyme that can initiate transcription.</text>
</comment>
<evidence type="ECO:0000256" key="5">
    <source>
        <dbReference type="ARBA" id="ARBA00023163"/>
    </source>
</evidence>
<dbReference type="Pfam" id="PF04542">
    <property type="entry name" value="Sigma70_r2"/>
    <property type="match status" value="1"/>
</dbReference>
<sequence length="290" mass="31872">MADLDEFEAHREHLWAVAYRILGTVGDAEDAVQETWLRWERADRDAVDNARAFLTTTVSRVCYDLLGSARARRETYVGEWLPEPIVSAEPTPEERAELDESVEVALLAMMERLTPAERTSLVLHDVFSLPFEQVAEVVGRSPEAVRGLASRARRRVREHGPRRTVDVATRRKAVEAFVGAATRGDLPGLVAVLDPDVVWRADGGGVVRAARQPIEGADRVSRMVLGLVTKWYLPGGMSIRSCAVNGWPGIVVLDASGAVSVVFAFAVDDEGRITEVDLVLNPEKLTHVSL</sequence>
<dbReference type="InterPro" id="IPR013249">
    <property type="entry name" value="RNA_pol_sigma70_r4_t2"/>
</dbReference>
<dbReference type="PANTHER" id="PTHR30173">
    <property type="entry name" value="SIGMA 19 FACTOR"/>
    <property type="match status" value="1"/>
</dbReference>
<dbReference type="RefSeq" id="WP_119926157.1">
    <property type="nucleotide sequence ID" value="NZ_QZEY01000003.1"/>
</dbReference>
<protein>
    <submittedName>
        <fullName evidence="8">RNA polymerase sigma-70 factor</fullName>
    </submittedName>
</protein>
<gene>
    <name evidence="8" type="ORF">D5H75_10160</name>
</gene>
<dbReference type="NCBIfam" id="NF007214">
    <property type="entry name" value="PRK09636.1"/>
    <property type="match status" value="1"/>
</dbReference>
<evidence type="ECO:0000313" key="9">
    <source>
        <dbReference type="Proteomes" id="UP000265768"/>
    </source>
</evidence>
<reference evidence="8 9" key="1">
    <citation type="submission" date="2018-09" db="EMBL/GenBank/DDBJ databases">
        <title>YIM 75507 draft genome.</title>
        <authorList>
            <person name="Tang S."/>
            <person name="Feng Y."/>
        </authorList>
    </citation>
    <scope>NUCLEOTIDE SEQUENCE [LARGE SCALE GENOMIC DNA]</scope>
    <source>
        <strain evidence="8 9">YIM 75507</strain>
    </source>
</reference>
<dbReference type="Gene3D" id="1.10.10.10">
    <property type="entry name" value="Winged helix-like DNA-binding domain superfamily/Winged helix DNA-binding domain"/>
    <property type="match status" value="1"/>
</dbReference>
<dbReference type="Gene3D" id="1.10.1740.10">
    <property type="match status" value="1"/>
</dbReference>
<keyword evidence="5" id="KW-0804">Transcription</keyword>
<dbReference type="InterPro" id="IPR007627">
    <property type="entry name" value="RNA_pol_sigma70_r2"/>
</dbReference>
<dbReference type="AlphaFoldDB" id="A0A3A4B4F7"/>
<dbReference type="InterPro" id="IPR013325">
    <property type="entry name" value="RNA_pol_sigma_r2"/>
</dbReference>
<dbReference type="SUPFAM" id="SSF88946">
    <property type="entry name" value="Sigma2 domain of RNA polymerase sigma factors"/>
    <property type="match status" value="1"/>
</dbReference>
<evidence type="ECO:0000256" key="4">
    <source>
        <dbReference type="ARBA" id="ARBA00023082"/>
    </source>
</evidence>
<evidence type="ECO:0000256" key="1">
    <source>
        <dbReference type="ARBA" id="ARBA00010641"/>
    </source>
</evidence>
<organism evidence="8 9">
    <name type="scientific">Bailinhaonella thermotolerans</name>
    <dbReference type="NCBI Taxonomy" id="1070861"/>
    <lineage>
        <taxon>Bacteria</taxon>
        <taxon>Bacillati</taxon>
        <taxon>Actinomycetota</taxon>
        <taxon>Actinomycetes</taxon>
        <taxon>Streptosporangiales</taxon>
        <taxon>Streptosporangiaceae</taxon>
        <taxon>Bailinhaonella</taxon>
    </lineage>
</organism>
<dbReference type="EMBL" id="QZEY01000003">
    <property type="protein sequence ID" value="RJL33197.1"/>
    <property type="molecule type" value="Genomic_DNA"/>
</dbReference>
<feature type="domain" description="RNA polymerase sigma factor 70 region 4 type 2" evidence="7">
    <location>
        <begin position="105"/>
        <end position="155"/>
    </location>
</feature>
<dbReference type="GO" id="GO:0003677">
    <property type="term" value="F:DNA binding"/>
    <property type="evidence" value="ECO:0007669"/>
    <property type="project" value="InterPro"/>
</dbReference>
<accession>A0A3A4B4F7</accession>
<dbReference type="InterPro" id="IPR036388">
    <property type="entry name" value="WH-like_DNA-bd_sf"/>
</dbReference>
<feature type="domain" description="RNA polymerase sigma-70 region 2" evidence="6">
    <location>
        <begin position="7"/>
        <end position="70"/>
    </location>
</feature>
<keyword evidence="9" id="KW-1185">Reference proteome</keyword>
<dbReference type="GO" id="GO:0016987">
    <property type="term" value="F:sigma factor activity"/>
    <property type="evidence" value="ECO:0007669"/>
    <property type="project" value="UniProtKB-KW"/>
</dbReference>
<evidence type="ECO:0000259" key="6">
    <source>
        <dbReference type="Pfam" id="PF04542"/>
    </source>
</evidence>
<evidence type="ECO:0000256" key="2">
    <source>
        <dbReference type="ARBA" id="ARBA00011344"/>
    </source>
</evidence>
<evidence type="ECO:0000313" key="8">
    <source>
        <dbReference type="EMBL" id="RJL33197.1"/>
    </source>
</evidence>
<comment type="caution">
    <text evidence="8">The sequence shown here is derived from an EMBL/GenBank/DDBJ whole genome shotgun (WGS) entry which is preliminary data.</text>
</comment>
<dbReference type="InterPro" id="IPR032710">
    <property type="entry name" value="NTF2-like_dom_sf"/>
</dbReference>
<evidence type="ECO:0000256" key="3">
    <source>
        <dbReference type="ARBA" id="ARBA00023015"/>
    </source>
</evidence>
<evidence type="ECO:0000259" key="7">
    <source>
        <dbReference type="Pfam" id="PF08281"/>
    </source>
</evidence>
<dbReference type="InterPro" id="IPR013324">
    <property type="entry name" value="RNA_pol_sigma_r3/r4-like"/>
</dbReference>
<dbReference type="InterPro" id="IPR052704">
    <property type="entry name" value="ECF_Sigma-70_Domain"/>
</dbReference>
<comment type="similarity">
    <text evidence="1">Belongs to the sigma-70 factor family. ECF subfamily.</text>
</comment>
<dbReference type="InterPro" id="IPR014303">
    <property type="entry name" value="RNA_pol_sigma-70_ECF"/>
</dbReference>
<dbReference type="Pfam" id="PF08281">
    <property type="entry name" value="Sigma70_r4_2"/>
    <property type="match status" value="1"/>
</dbReference>
<dbReference type="InterPro" id="IPR014284">
    <property type="entry name" value="RNA_pol_sigma-70_dom"/>
</dbReference>
<dbReference type="OrthoDB" id="3211555at2"/>
<dbReference type="Gene3D" id="3.10.450.50">
    <property type="match status" value="1"/>
</dbReference>